<protein>
    <submittedName>
        <fullName evidence="2">Brefeldin a-inhibited guanine nucleotide-exchange protein 3-like</fullName>
    </submittedName>
</protein>
<proteinExistence type="predicted"/>
<keyword evidence="3" id="KW-1185">Reference proteome</keyword>
<reference evidence="2 3" key="1">
    <citation type="journal article" date="2021" name="Elife">
        <title>Chloroplast acquisition without the gene transfer in kleptoplastic sea slugs, Plakobranchus ocellatus.</title>
        <authorList>
            <person name="Maeda T."/>
            <person name="Takahashi S."/>
            <person name="Yoshida T."/>
            <person name="Shimamura S."/>
            <person name="Takaki Y."/>
            <person name="Nagai Y."/>
            <person name="Toyoda A."/>
            <person name="Suzuki Y."/>
            <person name="Arimoto A."/>
            <person name="Ishii H."/>
            <person name="Satoh N."/>
            <person name="Nishiyama T."/>
            <person name="Hasebe M."/>
            <person name="Maruyama T."/>
            <person name="Minagawa J."/>
            <person name="Obokata J."/>
            <person name="Shigenobu S."/>
        </authorList>
    </citation>
    <scope>NUCLEOTIDE SEQUENCE [LARGE SCALE GENOMIC DNA]</scope>
</reference>
<dbReference type="AlphaFoldDB" id="A0AAV3Y7M1"/>
<comment type="caution">
    <text evidence="2">The sequence shown here is derived from an EMBL/GenBank/DDBJ whole genome shotgun (WGS) entry which is preliminary data.</text>
</comment>
<dbReference type="EMBL" id="BLXT01001120">
    <property type="protein sequence ID" value="GFN83270.1"/>
    <property type="molecule type" value="Genomic_DNA"/>
</dbReference>
<accession>A0AAV3Y7M1</accession>
<evidence type="ECO:0000259" key="1">
    <source>
        <dbReference type="Pfam" id="PF16213"/>
    </source>
</evidence>
<dbReference type="InterPro" id="IPR032629">
    <property type="entry name" value="DCB_dom"/>
</dbReference>
<evidence type="ECO:0000313" key="2">
    <source>
        <dbReference type="EMBL" id="GFN83270.1"/>
    </source>
</evidence>
<sequence>MSTLATSNMEDILRQLSRDIITPKFALIKQTANTALELLQNEEMLNKIEAWELREICLQPFQLALESKARKLGHTALAGIQVMFKDERFRSSMETSDEEKLMPSQILTVLSVSHMLAEDLQIEVMKLLLNMTVTATWCTSARTIIKISQVKKSFGGNVSVRFTQGSWFQSFSDVRDIHFLLGAIEILSFSQQPPKTFGRYFSVDY</sequence>
<feature type="domain" description="Mon2/Sec7/BIG1-like dimerisation and cyclophilin-binding" evidence="1">
    <location>
        <begin position="14"/>
        <end position="135"/>
    </location>
</feature>
<organism evidence="2 3">
    <name type="scientific">Plakobranchus ocellatus</name>
    <dbReference type="NCBI Taxonomy" id="259542"/>
    <lineage>
        <taxon>Eukaryota</taxon>
        <taxon>Metazoa</taxon>
        <taxon>Spiralia</taxon>
        <taxon>Lophotrochozoa</taxon>
        <taxon>Mollusca</taxon>
        <taxon>Gastropoda</taxon>
        <taxon>Heterobranchia</taxon>
        <taxon>Euthyneura</taxon>
        <taxon>Panpulmonata</taxon>
        <taxon>Sacoglossa</taxon>
        <taxon>Placobranchoidea</taxon>
        <taxon>Plakobranchidae</taxon>
        <taxon>Plakobranchus</taxon>
    </lineage>
</organism>
<gene>
    <name evidence="2" type="ORF">PoB_000977600</name>
</gene>
<name>A0AAV3Y7M1_9GAST</name>
<dbReference type="Proteomes" id="UP000735302">
    <property type="component" value="Unassembled WGS sequence"/>
</dbReference>
<dbReference type="Pfam" id="PF16213">
    <property type="entry name" value="DCB"/>
    <property type="match status" value="1"/>
</dbReference>
<evidence type="ECO:0000313" key="3">
    <source>
        <dbReference type="Proteomes" id="UP000735302"/>
    </source>
</evidence>